<keyword evidence="7 14" id="KW-0276">Fatty acid metabolism</keyword>
<sequence>MQVASRIMVVWGLLYMFPHPEVQQGYGFVTCVYAWSITECIRYSFYALKEFGLEPYLLIWARGELLVFWNSLPYAKELRKTYYQLLILIMINYAPGFFNMYTYMIKQRKKVIGGGGAKKSGTKTGSNKAMLSPKKAKKL</sequence>
<evidence type="ECO:0000256" key="9">
    <source>
        <dbReference type="ARBA" id="ARBA00023098"/>
    </source>
</evidence>
<evidence type="ECO:0000256" key="11">
    <source>
        <dbReference type="ARBA" id="ARBA00023160"/>
    </source>
</evidence>
<dbReference type="GO" id="GO:0042761">
    <property type="term" value="P:very long-chain fatty acid biosynthetic process"/>
    <property type="evidence" value="ECO:0007669"/>
    <property type="project" value="TreeGrafter"/>
</dbReference>
<keyword evidence="12 14" id="KW-0456">Lyase</keyword>
<dbReference type="PANTHER" id="PTHR11035">
    <property type="entry name" value="VERY-LONG-CHAIN (3R)-3-HYDROXYACYL-COA DEHYDRATASE"/>
    <property type="match status" value="1"/>
</dbReference>
<evidence type="ECO:0000256" key="3">
    <source>
        <dbReference type="ARBA" id="ARBA00007811"/>
    </source>
</evidence>
<comment type="catalytic activity">
    <reaction evidence="13 14">
        <text>a very-long-chain (3R)-3-hydroxyacyl-CoA = a very-long-chain (2E)-enoyl-CoA + H2O</text>
        <dbReference type="Rhea" id="RHEA:45812"/>
        <dbReference type="ChEBI" id="CHEBI:15377"/>
        <dbReference type="ChEBI" id="CHEBI:83728"/>
        <dbReference type="ChEBI" id="CHEBI:85440"/>
        <dbReference type="EC" id="4.2.1.134"/>
    </reaction>
</comment>
<evidence type="ECO:0000256" key="2">
    <source>
        <dbReference type="ARBA" id="ARBA00005194"/>
    </source>
</evidence>
<proteinExistence type="inferred from homology"/>
<dbReference type="EMBL" id="JANBPU010000245">
    <property type="protein sequence ID" value="KAJ1913692.1"/>
    <property type="molecule type" value="Genomic_DNA"/>
</dbReference>
<evidence type="ECO:0000256" key="15">
    <source>
        <dbReference type="SAM" id="MobiDB-lite"/>
    </source>
</evidence>
<accession>A0A9W7ZYW2</accession>
<evidence type="ECO:0000256" key="6">
    <source>
        <dbReference type="ARBA" id="ARBA00022692"/>
    </source>
</evidence>
<dbReference type="GO" id="GO:0030148">
    <property type="term" value="P:sphingolipid biosynthetic process"/>
    <property type="evidence" value="ECO:0007669"/>
    <property type="project" value="TreeGrafter"/>
</dbReference>
<name>A0A9W7ZYW2_9FUNG</name>
<evidence type="ECO:0000256" key="7">
    <source>
        <dbReference type="ARBA" id="ARBA00022832"/>
    </source>
</evidence>
<gene>
    <name evidence="17" type="ORF">H4219_005095</name>
</gene>
<evidence type="ECO:0000256" key="10">
    <source>
        <dbReference type="ARBA" id="ARBA00023136"/>
    </source>
</evidence>
<dbReference type="Proteomes" id="UP001150538">
    <property type="component" value="Unassembled WGS sequence"/>
</dbReference>
<keyword evidence="9 14" id="KW-0443">Lipid metabolism</keyword>
<feature type="transmembrane region" description="Helical" evidence="14">
    <location>
        <begin position="81"/>
        <end position="101"/>
    </location>
</feature>
<dbReference type="EC" id="4.2.1.134" evidence="4 14"/>
<evidence type="ECO:0000256" key="5">
    <source>
        <dbReference type="ARBA" id="ARBA00022516"/>
    </source>
</evidence>
<evidence type="ECO:0000256" key="8">
    <source>
        <dbReference type="ARBA" id="ARBA00022989"/>
    </source>
</evidence>
<keyword evidence="14" id="KW-0256">Endoplasmic reticulum</keyword>
<dbReference type="AlphaFoldDB" id="A0A9W7ZYW2"/>
<feature type="region of interest" description="Disordered" evidence="15">
    <location>
        <begin position="115"/>
        <end position="139"/>
    </location>
</feature>
<evidence type="ECO:0000256" key="16">
    <source>
        <dbReference type="SAM" id="SignalP"/>
    </source>
</evidence>
<keyword evidence="5 14" id="KW-0444">Lipid biosynthesis</keyword>
<evidence type="ECO:0000256" key="14">
    <source>
        <dbReference type="RuleBase" id="RU363109"/>
    </source>
</evidence>
<dbReference type="PANTHER" id="PTHR11035:SF3">
    <property type="entry name" value="VERY-LONG-CHAIN (3R)-3-HYDROXYACYL-COA DEHYDRATASE"/>
    <property type="match status" value="1"/>
</dbReference>
<reference evidence="17" key="1">
    <citation type="submission" date="2022-07" db="EMBL/GenBank/DDBJ databases">
        <title>Phylogenomic reconstructions and comparative analyses of Kickxellomycotina fungi.</title>
        <authorList>
            <person name="Reynolds N.K."/>
            <person name="Stajich J.E."/>
            <person name="Barry K."/>
            <person name="Grigoriev I.V."/>
            <person name="Crous P."/>
            <person name="Smith M.E."/>
        </authorList>
    </citation>
    <scope>NUCLEOTIDE SEQUENCE</scope>
    <source>
        <strain evidence="17">NBRC 100468</strain>
    </source>
</reference>
<comment type="caution">
    <text evidence="14">Lacks conserved residue(s) required for the propagation of feature annotation.</text>
</comment>
<comment type="function">
    <text evidence="14">Catalyzes the third of the four reactions of the long-chain fatty acids elongation cycle. This endoplasmic reticulum-bound enzymatic process, allows the addition of two carbons to the chain of long- and very long-chain fatty acids/VLCFAs per cycle. This enzyme catalyzes the dehydration of the 3-hydroxyacyl-CoA intermediate into trans-2,3-enoyl-CoA, within each cycle of fatty acid elongation. Thereby, it participates to the production of VLCFAs of different chain lengths that are involved in multiple biological processes as precursors of membrane lipids and lipid mediators.</text>
</comment>
<comment type="subcellular location">
    <subcellularLocation>
        <location evidence="14">Endoplasmic reticulum membrane</location>
        <topology evidence="14">Multi-pass membrane protein</topology>
    </subcellularLocation>
    <subcellularLocation>
        <location evidence="1">Membrane</location>
        <topology evidence="1">Multi-pass membrane protein</topology>
    </subcellularLocation>
</comment>
<dbReference type="GO" id="GO:0102158">
    <property type="term" value="F:very-long-chain (3R)-3-hydroxyacyl-CoA dehydratase activity"/>
    <property type="evidence" value="ECO:0007669"/>
    <property type="project" value="UniProtKB-EC"/>
</dbReference>
<comment type="similarity">
    <text evidence="3 14">Belongs to the very long-chain fatty acids dehydratase HACD family.</text>
</comment>
<evidence type="ECO:0000313" key="18">
    <source>
        <dbReference type="Proteomes" id="UP001150538"/>
    </source>
</evidence>
<protein>
    <recommendedName>
        <fullName evidence="4 14">Very-long-chain (3R)-3-hydroxyacyl-CoA dehydratase</fullName>
        <ecNumber evidence="4 14">4.2.1.134</ecNumber>
    </recommendedName>
</protein>
<dbReference type="GO" id="GO:0005789">
    <property type="term" value="C:endoplasmic reticulum membrane"/>
    <property type="evidence" value="ECO:0007669"/>
    <property type="project" value="UniProtKB-SubCell"/>
</dbReference>
<feature type="signal peptide" evidence="16">
    <location>
        <begin position="1"/>
        <end position="23"/>
    </location>
</feature>
<keyword evidence="8 14" id="KW-1133">Transmembrane helix</keyword>
<keyword evidence="16" id="KW-0732">Signal</keyword>
<dbReference type="OrthoDB" id="46988at2759"/>
<keyword evidence="11 14" id="KW-0275">Fatty acid biosynthesis</keyword>
<evidence type="ECO:0000256" key="13">
    <source>
        <dbReference type="ARBA" id="ARBA00036671"/>
    </source>
</evidence>
<comment type="pathway">
    <text evidence="2 14">Lipid metabolism; fatty acid biosynthesis.</text>
</comment>
<keyword evidence="18" id="KW-1185">Reference proteome</keyword>
<evidence type="ECO:0000313" key="17">
    <source>
        <dbReference type="EMBL" id="KAJ1913692.1"/>
    </source>
</evidence>
<evidence type="ECO:0000256" key="1">
    <source>
        <dbReference type="ARBA" id="ARBA00004141"/>
    </source>
</evidence>
<organism evidence="17 18">
    <name type="scientific">Mycoemilia scoparia</name>
    <dbReference type="NCBI Taxonomy" id="417184"/>
    <lineage>
        <taxon>Eukaryota</taxon>
        <taxon>Fungi</taxon>
        <taxon>Fungi incertae sedis</taxon>
        <taxon>Zoopagomycota</taxon>
        <taxon>Kickxellomycotina</taxon>
        <taxon>Kickxellomycetes</taxon>
        <taxon>Kickxellales</taxon>
        <taxon>Kickxellaceae</taxon>
        <taxon>Mycoemilia</taxon>
    </lineage>
</organism>
<evidence type="ECO:0000256" key="4">
    <source>
        <dbReference type="ARBA" id="ARBA00013122"/>
    </source>
</evidence>
<evidence type="ECO:0000256" key="12">
    <source>
        <dbReference type="ARBA" id="ARBA00023239"/>
    </source>
</evidence>
<dbReference type="GO" id="GO:0030497">
    <property type="term" value="P:fatty acid elongation"/>
    <property type="evidence" value="ECO:0007669"/>
    <property type="project" value="TreeGrafter"/>
</dbReference>
<comment type="caution">
    <text evidence="17">The sequence shown here is derived from an EMBL/GenBank/DDBJ whole genome shotgun (WGS) entry which is preliminary data.</text>
</comment>
<keyword evidence="6 14" id="KW-0812">Transmembrane</keyword>
<dbReference type="Pfam" id="PF04387">
    <property type="entry name" value="PTPLA"/>
    <property type="match status" value="1"/>
</dbReference>
<keyword evidence="10 14" id="KW-0472">Membrane</keyword>
<dbReference type="InterPro" id="IPR007482">
    <property type="entry name" value="Tyr_Pase-like_PTPLA"/>
</dbReference>
<feature type="chain" id="PRO_5040743231" description="Very-long-chain (3R)-3-hydroxyacyl-CoA dehydratase" evidence="16">
    <location>
        <begin position="24"/>
        <end position="139"/>
    </location>
</feature>